<dbReference type="InterPro" id="IPR013320">
    <property type="entry name" value="ConA-like_dom_sf"/>
</dbReference>
<dbReference type="Proteomes" id="UP001151287">
    <property type="component" value="Unassembled WGS sequence"/>
</dbReference>
<evidence type="ECO:0000259" key="2">
    <source>
        <dbReference type="Pfam" id="PF08787"/>
    </source>
</evidence>
<dbReference type="PANTHER" id="PTHR33681">
    <property type="entry name" value="BINDING PROTEIN, PUTATIVE, EXPRESSED-RELATED"/>
    <property type="match status" value="1"/>
</dbReference>
<evidence type="ECO:0000313" key="3">
    <source>
        <dbReference type="EMBL" id="KAJ1686206.1"/>
    </source>
</evidence>
<dbReference type="Gene3D" id="2.60.120.200">
    <property type="match status" value="1"/>
</dbReference>
<evidence type="ECO:0000256" key="1">
    <source>
        <dbReference type="SAM" id="SignalP"/>
    </source>
</evidence>
<feature type="chain" id="PRO_5040321660" description="Alginate lyase 2 domain-containing protein" evidence="1">
    <location>
        <begin position="30"/>
        <end position="220"/>
    </location>
</feature>
<accession>A0A9Q0C2Q3</accession>
<dbReference type="PANTHER" id="PTHR33681:SF4">
    <property type="entry name" value="OS12G0171100 PROTEIN"/>
    <property type="match status" value="1"/>
</dbReference>
<organism evidence="3 4">
    <name type="scientific">Rhynchospora breviuscula</name>
    <dbReference type="NCBI Taxonomy" id="2022672"/>
    <lineage>
        <taxon>Eukaryota</taxon>
        <taxon>Viridiplantae</taxon>
        <taxon>Streptophyta</taxon>
        <taxon>Embryophyta</taxon>
        <taxon>Tracheophyta</taxon>
        <taxon>Spermatophyta</taxon>
        <taxon>Magnoliopsida</taxon>
        <taxon>Liliopsida</taxon>
        <taxon>Poales</taxon>
        <taxon>Cyperaceae</taxon>
        <taxon>Cyperoideae</taxon>
        <taxon>Rhynchosporeae</taxon>
        <taxon>Rhynchospora</taxon>
    </lineage>
</organism>
<feature type="signal peptide" evidence="1">
    <location>
        <begin position="1"/>
        <end position="29"/>
    </location>
</feature>
<sequence length="220" mass="25666">MISCNPSAWFLSTIFVWFSLFAIATLCKGNLDPTDGFSPVPLKEGNFKLQKPYNVDPNKRYSFKNGVRRLWVFSDDKPLNRKSHTKPRTEIRITGYNYSEGIWQFEGFGYIPNGTTGVSIMQIFGATSHATSFMLHVYDGQLKYYDENVIKDDIYDRWFRVNVIHSVGENIKVFINGIKKYVANDRGGKDHYFKFGVYTQKESSHYMESRWKNVQIYKKL</sequence>
<evidence type="ECO:0000313" key="4">
    <source>
        <dbReference type="Proteomes" id="UP001151287"/>
    </source>
</evidence>
<name>A0A9Q0C2Q3_9POAL</name>
<dbReference type="Pfam" id="PF08787">
    <property type="entry name" value="Alginate_lyase2"/>
    <property type="match status" value="1"/>
</dbReference>
<proteinExistence type="predicted"/>
<reference evidence="3" key="1">
    <citation type="journal article" date="2022" name="Cell">
        <title>Repeat-based holocentromeres influence genome architecture and karyotype evolution.</title>
        <authorList>
            <person name="Hofstatter P.G."/>
            <person name="Thangavel G."/>
            <person name="Lux T."/>
            <person name="Neumann P."/>
            <person name="Vondrak T."/>
            <person name="Novak P."/>
            <person name="Zhang M."/>
            <person name="Costa L."/>
            <person name="Castellani M."/>
            <person name="Scott A."/>
            <person name="Toegelov H."/>
            <person name="Fuchs J."/>
            <person name="Mata-Sucre Y."/>
            <person name="Dias Y."/>
            <person name="Vanzela A.L.L."/>
            <person name="Huettel B."/>
            <person name="Almeida C.C.S."/>
            <person name="Simkova H."/>
            <person name="Souza G."/>
            <person name="Pedrosa-Harand A."/>
            <person name="Macas J."/>
            <person name="Mayer K.F.X."/>
            <person name="Houben A."/>
            <person name="Marques A."/>
        </authorList>
    </citation>
    <scope>NUCLEOTIDE SEQUENCE</scope>
    <source>
        <strain evidence="3">RhyBre1mFocal</strain>
    </source>
</reference>
<dbReference type="InterPro" id="IPR014895">
    <property type="entry name" value="Alginate_lyase_2"/>
</dbReference>
<keyword evidence="4" id="KW-1185">Reference proteome</keyword>
<gene>
    <name evidence="3" type="ORF">LUZ63_017596</name>
</gene>
<comment type="caution">
    <text evidence="3">The sequence shown here is derived from an EMBL/GenBank/DDBJ whole genome shotgun (WGS) entry which is preliminary data.</text>
</comment>
<protein>
    <recommendedName>
        <fullName evidence="2">Alginate lyase 2 domain-containing protein</fullName>
    </recommendedName>
</protein>
<dbReference type="OrthoDB" id="4221926at2759"/>
<dbReference type="AlphaFoldDB" id="A0A9Q0C2Q3"/>
<dbReference type="EMBL" id="JAMQYH010000005">
    <property type="protein sequence ID" value="KAJ1686206.1"/>
    <property type="molecule type" value="Genomic_DNA"/>
</dbReference>
<feature type="domain" description="Alginate lyase 2" evidence="2">
    <location>
        <begin position="45"/>
        <end position="217"/>
    </location>
</feature>
<keyword evidence="1" id="KW-0732">Signal</keyword>
<dbReference type="SUPFAM" id="SSF49899">
    <property type="entry name" value="Concanavalin A-like lectins/glucanases"/>
    <property type="match status" value="1"/>
</dbReference>